<protein>
    <submittedName>
        <fullName evidence="1">Uncharacterized protein</fullName>
    </submittedName>
</protein>
<reference evidence="1" key="1">
    <citation type="submission" date="2018-02" db="EMBL/GenBank/DDBJ databases">
        <title>Rhizophora mucronata_Transcriptome.</title>
        <authorList>
            <person name="Meera S.P."/>
            <person name="Sreeshan A."/>
            <person name="Augustine A."/>
        </authorList>
    </citation>
    <scope>NUCLEOTIDE SEQUENCE</scope>
    <source>
        <tissue evidence="1">Leaf</tissue>
    </source>
</reference>
<accession>A0A2P2QDN4</accession>
<organism evidence="1">
    <name type="scientific">Rhizophora mucronata</name>
    <name type="common">Asiatic mangrove</name>
    <dbReference type="NCBI Taxonomy" id="61149"/>
    <lineage>
        <taxon>Eukaryota</taxon>
        <taxon>Viridiplantae</taxon>
        <taxon>Streptophyta</taxon>
        <taxon>Embryophyta</taxon>
        <taxon>Tracheophyta</taxon>
        <taxon>Spermatophyta</taxon>
        <taxon>Magnoliopsida</taxon>
        <taxon>eudicotyledons</taxon>
        <taxon>Gunneridae</taxon>
        <taxon>Pentapetalae</taxon>
        <taxon>rosids</taxon>
        <taxon>fabids</taxon>
        <taxon>Malpighiales</taxon>
        <taxon>Rhizophoraceae</taxon>
        <taxon>Rhizophora</taxon>
    </lineage>
</organism>
<sequence length="23" mass="2598">MKTTQGSILLESARRFETPLDCT</sequence>
<proteinExistence type="predicted"/>
<dbReference type="AlphaFoldDB" id="A0A2P2QDN4"/>
<name>A0A2P2QDN4_RHIMU</name>
<dbReference type="EMBL" id="GGEC01084602">
    <property type="protein sequence ID" value="MBX65086.1"/>
    <property type="molecule type" value="Transcribed_RNA"/>
</dbReference>
<evidence type="ECO:0000313" key="1">
    <source>
        <dbReference type="EMBL" id="MBX65086.1"/>
    </source>
</evidence>